<comment type="similarity">
    <text evidence="1">Belongs to the transglycosylase Slt family.</text>
</comment>
<dbReference type="Pfam" id="PF13432">
    <property type="entry name" value="TPR_16"/>
    <property type="match status" value="1"/>
</dbReference>
<dbReference type="Gene3D" id="1.10.530.10">
    <property type="match status" value="1"/>
</dbReference>
<dbReference type="InterPro" id="IPR011990">
    <property type="entry name" value="TPR-like_helical_dom_sf"/>
</dbReference>
<dbReference type="PANTHER" id="PTHR37423:SF2">
    <property type="entry name" value="MEMBRANE-BOUND LYTIC MUREIN TRANSGLYCOSYLASE C"/>
    <property type="match status" value="1"/>
</dbReference>
<evidence type="ECO:0000256" key="1">
    <source>
        <dbReference type="ARBA" id="ARBA00007734"/>
    </source>
</evidence>
<dbReference type="KEGG" id="abas:ACPOL_3261"/>
<dbReference type="GO" id="GO:0000270">
    <property type="term" value="P:peptidoglycan metabolic process"/>
    <property type="evidence" value="ECO:0007669"/>
    <property type="project" value="InterPro"/>
</dbReference>
<sequence>MAEIVKMKRRKVRTLSRLSQSWLLYLLALWIMGVAPAFLASGQSNPAKPKPRHPAGSSGSTKHSTSSHSNGHRKTAAHTATRSKHSKRKPLSPKALAKSHSLQRAFVASSQLRPMAQELTAMRSPAAYAGVTAYAQSHIGEASSAAYLALGHAYLEDHKFPEAVASLKKSSTAGQSLSDYADYLSAQAYLQGGKWPEAELVLSGFTARHPDSIFVKSIPVLEANALIEEGDPQTALARLKPHFGEPIANHADFQLAQAKAEMMAGQPDSAAKLFRRVFLSYPLSNEAQVAKTQLAIVGAAAPLSPEERRNHADALYKAGRFNEAGEEYRSLAADPAEAGSQARNALLVAAAHCDWKLKRLNKQELERIPDTQDETGARRMYLLMELARDKDDGDAQRNIVEQMRSRFAESPWLAEALYSSGNMYLLRKDYAHAIEYYGDLARRFPKSCEPERTANCSNYSPSSHWRAAWLNYRLKQYSEAARLMDEQIAYYPGGKEIPGALYWRARVYEQQERRPAMAAAYYQTVIRVYQHYYYAAEAKQRLMALGTVSPEYVAMLTSMRPEMIPELSDDVPEDDPHVVKARLLANAGLNEYIAAEIQAGDGSEEWGAFAEAEIYTSYGETFRAMRVLKRAIPFYSSAPITAMPLTYWRILFPQPYWSQIKTSAAANGLDPYMVASLIRQESEFNPMAISNKSAYGLMQLLPSVGKTMAKAEGMKHFDANQLLDPNVNIQLGCRYLRQTMDKFGGRPELVFAAYNAGDARVVDWRSAAGDQSIDEFVESIPFTETRDYVQAILRNEDIYRSIDQAAAQTALQTKAN</sequence>
<dbReference type="Proteomes" id="UP000253606">
    <property type="component" value="Chromosome"/>
</dbReference>
<dbReference type="GO" id="GO:0042597">
    <property type="term" value="C:periplasmic space"/>
    <property type="evidence" value="ECO:0007669"/>
    <property type="project" value="InterPro"/>
</dbReference>
<dbReference type="Pfam" id="PF01464">
    <property type="entry name" value="SLT"/>
    <property type="match status" value="1"/>
</dbReference>
<dbReference type="InterPro" id="IPR000189">
    <property type="entry name" value="Transglyc_AS"/>
</dbReference>
<reference evidence="6 7" key="1">
    <citation type="journal article" date="2018" name="Front. Microbiol.">
        <title>Hydrolytic Capabilities as a Key to Environmental Success: Chitinolytic and Cellulolytic Acidobacteria From Acidic Sub-arctic Soils and Boreal Peatlands.</title>
        <authorList>
            <person name="Belova S.E."/>
            <person name="Ravin N.V."/>
            <person name="Pankratov T.A."/>
            <person name="Rakitin A.L."/>
            <person name="Ivanova A.A."/>
            <person name="Beletsky A.V."/>
            <person name="Mardanov A.V."/>
            <person name="Sinninghe Damste J.S."/>
            <person name="Dedysh S.N."/>
        </authorList>
    </citation>
    <scope>NUCLEOTIDE SEQUENCE [LARGE SCALE GENOMIC DNA]</scope>
    <source>
        <strain evidence="6 7">SBC82</strain>
    </source>
</reference>
<gene>
    <name evidence="6" type="ORF">ACPOL_3261</name>
</gene>
<keyword evidence="2" id="KW-0732">Signal</keyword>
<dbReference type="AlphaFoldDB" id="A0A2Z5G184"/>
<dbReference type="GO" id="GO:0008933">
    <property type="term" value="F:peptidoglycan lytic transglycosylase activity"/>
    <property type="evidence" value="ECO:0007669"/>
    <property type="project" value="InterPro"/>
</dbReference>
<dbReference type="InterPro" id="IPR008258">
    <property type="entry name" value="Transglycosylase_SLT_dom_1"/>
</dbReference>
<dbReference type="PANTHER" id="PTHR37423">
    <property type="entry name" value="SOLUBLE LYTIC MUREIN TRANSGLYCOSYLASE-RELATED"/>
    <property type="match status" value="1"/>
</dbReference>
<evidence type="ECO:0000256" key="4">
    <source>
        <dbReference type="SAM" id="MobiDB-lite"/>
    </source>
</evidence>
<evidence type="ECO:0000313" key="6">
    <source>
        <dbReference type="EMBL" id="AXC12554.1"/>
    </source>
</evidence>
<dbReference type="SUPFAM" id="SSF53955">
    <property type="entry name" value="Lysozyme-like"/>
    <property type="match status" value="1"/>
</dbReference>
<feature type="domain" description="Transglycosylase SLT" evidence="5">
    <location>
        <begin position="660"/>
        <end position="776"/>
    </location>
</feature>
<dbReference type="SUPFAM" id="SSF48435">
    <property type="entry name" value="Bacterial muramidases"/>
    <property type="match status" value="1"/>
</dbReference>
<dbReference type="EMBL" id="CP030840">
    <property type="protein sequence ID" value="AXC12554.1"/>
    <property type="molecule type" value="Genomic_DNA"/>
</dbReference>
<dbReference type="InterPro" id="IPR019734">
    <property type="entry name" value="TPR_rpt"/>
</dbReference>
<keyword evidence="7" id="KW-1185">Reference proteome</keyword>
<evidence type="ECO:0000256" key="3">
    <source>
        <dbReference type="PROSITE-ProRule" id="PRU00339"/>
    </source>
</evidence>
<dbReference type="Gene3D" id="1.25.40.10">
    <property type="entry name" value="Tetratricopeptide repeat domain"/>
    <property type="match status" value="2"/>
</dbReference>
<dbReference type="PROSITE" id="PS50005">
    <property type="entry name" value="TPR"/>
    <property type="match status" value="1"/>
</dbReference>
<dbReference type="GO" id="GO:0004553">
    <property type="term" value="F:hydrolase activity, hydrolyzing O-glycosyl compounds"/>
    <property type="evidence" value="ECO:0007669"/>
    <property type="project" value="InterPro"/>
</dbReference>
<evidence type="ECO:0000256" key="2">
    <source>
        <dbReference type="ARBA" id="ARBA00022729"/>
    </source>
</evidence>
<feature type="compositionally biased region" description="Basic residues" evidence="4">
    <location>
        <begin position="70"/>
        <end position="91"/>
    </location>
</feature>
<dbReference type="CDD" id="cd13401">
    <property type="entry name" value="Slt70-like"/>
    <property type="match status" value="1"/>
</dbReference>
<protein>
    <submittedName>
        <fullName evidence="6">Soluble lytic murein transglycosylase</fullName>
    </submittedName>
</protein>
<evidence type="ECO:0000259" key="5">
    <source>
        <dbReference type="Pfam" id="PF01464"/>
    </source>
</evidence>
<accession>A0A2Z5G184</accession>
<feature type="repeat" description="TPR" evidence="3">
    <location>
        <begin position="414"/>
        <end position="447"/>
    </location>
</feature>
<proteinExistence type="inferred from homology"/>
<keyword evidence="3" id="KW-0802">TPR repeat</keyword>
<dbReference type="InterPro" id="IPR023346">
    <property type="entry name" value="Lysozyme-like_dom_sf"/>
</dbReference>
<dbReference type="SMART" id="SM00028">
    <property type="entry name" value="TPR"/>
    <property type="match status" value="4"/>
</dbReference>
<feature type="region of interest" description="Disordered" evidence="4">
    <location>
        <begin position="43"/>
        <end position="99"/>
    </location>
</feature>
<dbReference type="Pfam" id="PF13174">
    <property type="entry name" value="TPR_6"/>
    <property type="match status" value="1"/>
</dbReference>
<dbReference type="PROSITE" id="PS00922">
    <property type="entry name" value="TRANSGLYCOSYLASE"/>
    <property type="match status" value="1"/>
</dbReference>
<name>A0A2Z5G184_9BACT</name>
<dbReference type="GO" id="GO:0016020">
    <property type="term" value="C:membrane"/>
    <property type="evidence" value="ECO:0007669"/>
    <property type="project" value="InterPro"/>
</dbReference>
<feature type="compositionally biased region" description="Low complexity" evidence="4">
    <location>
        <begin position="56"/>
        <end position="69"/>
    </location>
</feature>
<dbReference type="InterPro" id="IPR008939">
    <property type="entry name" value="Lytic_TGlycosylase_superhlx_U"/>
</dbReference>
<dbReference type="SUPFAM" id="SSF48452">
    <property type="entry name" value="TPR-like"/>
    <property type="match status" value="1"/>
</dbReference>
<organism evidence="6 7">
    <name type="scientific">Acidisarcina polymorpha</name>
    <dbReference type="NCBI Taxonomy" id="2211140"/>
    <lineage>
        <taxon>Bacteria</taxon>
        <taxon>Pseudomonadati</taxon>
        <taxon>Acidobacteriota</taxon>
        <taxon>Terriglobia</taxon>
        <taxon>Terriglobales</taxon>
        <taxon>Acidobacteriaceae</taxon>
        <taxon>Acidisarcina</taxon>
    </lineage>
</organism>
<evidence type="ECO:0000313" key="7">
    <source>
        <dbReference type="Proteomes" id="UP000253606"/>
    </source>
</evidence>